<dbReference type="Proteomes" id="UP000192911">
    <property type="component" value="Unassembled WGS sequence"/>
</dbReference>
<dbReference type="PANTHER" id="PTHR34069:SF2">
    <property type="entry name" value="BETA-KETOACYL-[ACYL-CARRIER-PROTEIN] SYNTHASE III"/>
    <property type="match status" value="1"/>
</dbReference>
<organism evidence="1 2">
    <name type="scientific">Trinickia caryophylli</name>
    <name type="common">Paraburkholderia caryophylli</name>
    <dbReference type="NCBI Taxonomy" id="28094"/>
    <lineage>
        <taxon>Bacteria</taxon>
        <taxon>Pseudomonadati</taxon>
        <taxon>Pseudomonadota</taxon>
        <taxon>Betaproteobacteria</taxon>
        <taxon>Burkholderiales</taxon>
        <taxon>Burkholderiaceae</taxon>
        <taxon>Trinickia</taxon>
    </lineage>
</organism>
<protein>
    <submittedName>
        <fullName evidence="1">3-oxoacyl-[acyl-carrier-protein] synthase III</fullName>
    </submittedName>
</protein>
<dbReference type="GO" id="GO:0016746">
    <property type="term" value="F:acyltransferase activity"/>
    <property type="evidence" value="ECO:0007669"/>
    <property type="project" value="UniProtKB-KW"/>
</dbReference>
<dbReference type="InterPro" id="IPR016039">
    <property type="entry name" value="Thiolase-like"/>
</dbReference>
<evidence type="ECO:0000313" key="1">
    <source>
        <dbReference type="EMBL" id="SMF64196.1"/>
    </source>
</evidence>
<dbReference type="SUPFAM" id="SSF53901">
    <property type="entry name" value="Thiolase-like"/>
    <property type="match status" value="1"/>
</dbReference>
<proteinExistence type="predicted"/>
<dbReference type="AlphaFoldDB" id="A0A1X7G6U0"/>
<reference evidence="2" key="1">
    <citation type="submission" date="2017-04" db="EMBL/GenBank/DDBJ databases">
        <authorList>
            <person name="Varghese N."/>
            <person name="Submissions S."/>
        </authorList>
    </citation>
    <scope>NUCLEOTIDE SEQUENCE [LARGE SCALE GENOMIC DNA]</scope>
    <source>
        <strain evidence="2">Ballard 720</strain>
    </source>
</reference>
<accession>A0A1X7G6U0</accession>
<name>A0A1X7G6U0_TRICW</name>
<dbReference type="STRING" id="28094.SAMN06295900_113161"/>
<dbReference type="RefSeq" id="WP_085229407.1">
    <property type="nucleotide sequence ID" value="NZ_BSQD01000007.1"/>
</dbReference>
<dbReference type="GeneID" id="95553300"/>
<dbReference type="Gene3D" id="3.40.47.10">
    <property type="match status" value="2"/>
</dbReference>
<dbReference type="GO" id="GO:0044550">
    <property type="term" value="P:secondary metabolite biosynthetic process"/>
    <property type="evidence" value="ECO:0007669"/>
    <property type="project" value="TreeGrafter"/>
</dbReference>
<sequence length="323" mass="35237">MNLSVDQPAEATFSPFGIARLGSCFGDATMELDDLTHREICSVEEVDAIRAAGSRQFFRSMTLSIEELAVDATRNVLREAGIEPADVGFLVFCSTVFESTALYPDVIASRIADGAGCVHAKTFSVQHAYCVSPFVALQILKEYFGEREQPAYGVVVCADMIGKSAEYLRPIGVLGVHSDGAAAMLVTNRSPEFQLLDTEIFIDPARFQGRSDDGRIQHDVRYFMLLAKVLKTLLNRCNVDSMDDVALFPNNLSAPSWRKIGQLLSIREENILLGEMPRVAHVFGADPFLNLASPACATDRRYALLVASGIAGAFGAALMRRCL</sequence>
<keyword evidence="2" id="KW-1185">Reference proteome</keyword>
<dbReference type="PANTHER" id="PTHR34069">
    <property type="entry name" value="3-OXOACYL-[ACYL-CARRIER-PROTEIN] SYNTHASE 3"/>
    <property type="match status" value="1"/>
</dbReference>
<dbReference type="OrthoDB" id="2636646at2"/>
<gene>
    <name evidence="1" type="ORF">SAMN06295900_113161</name>
</gene>
<dbReference type="EMBL" id="FXAH01000013">
    <property type="protein sequence ID" value="SMF64196.1"/>
    <property type="molecule type" value="Genomic_DNA"/>
</dbReference>
<evidence type="ECO:0000313" key="2">
    <source>
        <dbReference type="Proteomes" id="UP000192911"/>
    </source>
</evidence>